<dbReference type="EMBL" id="JAIZAY010000019">
    <property type="protein sequence ID" value="KAJ8023303.1"/>
    <property type="molecule type" value="Genomic_DNA"/>
</dbReference>
<feature type="disulfide bond" evidence="2">
    <location>
        <begin position="8"/>
        <end position="69"/>
    </location>
</feature>
<evidence type="ECO:0000256" key="1">
    <source>
        <dbReference type="ARBA" id="ARBA00023157"/>
    </source>
</evidence>
<dbReference type="PRINTS" id="PR00258">
    <property type="entry name" value="SPERACTRCPTR"/>
</dbReference>
<reference evidence="4" key="1">
    <citation type="submission" date="2021-10" db="EMBL/GenBank/DDBJ databases">
        <title>Tropical sea cucumber genome reveals ecological adaptation and Cuvierian tubules defense mechanism.</title>
        <authorList>
            <person name="Chen T."/>
        </authorList>
    </citation>
    <scope>NUCLEOTIDE SEQUENCE</scope>
    <source>
        <strain evidence="4">Nanhai2018</strain>
        <tissue evidence="4">Muscle</tissue>
    </source>
</reference>
<dbReference type="FunFam" id="3.10.250.10:FF:000057">
    <property type="entry name" value="Uncharacterized protein"/>
    <property type="match status" value="1"/>
</dbReference>
<keyword evidence="1 2" id="KW-1015">Disulfide bond</keyword>
<evidence type="ECO:0000313" key="4">
    <source>
        <dbReference type="EMBL" id="KAJ8023303.1"/>
    </source>
</evidence>
<dbReference type="Proteomes" id="UP001152320">
    <property type="component" value="Chromosome 19"/>
</dbReference>
<dbReference type="InterPro" id="IPR036772">
    <property type="entry name" value="SRCR-like_dom_sf"/>
</dbReference>
<evidence type="ECO:0000259" key="3">
    <source>
        <dbReference type="PROSITE" id="PS50287"/>
    </source>
</evidence>
<proteinExistence type="predicted"/>
<evidence type="ECO:0000313" key="5">
    <source>
        <dbReference type="Proteomes" id="UP001152320"/>
    </source>
</evidence>
<name>A0A9Q0YIW6_HOLLE</name>
<accession>A0A9Q0YIW6</accession>
<dbReference type="GO" id="GO:0016020">
    <property type="term" value="C:membrane"/>
    <property type="evidence" value="ECO:0007669"/>
    <property type="project" value="InterPro"/>
</dbReference>
<protein>
    <submittedName>
        <fullName evidence="4">Galectin-3-binding protein B</fullName>
    </submittedName>
</protein>
<dbReference type="PANTHER" id="PTHR48071:SF28">
    <property type="entry name" value="SRCR DOMAIN-CONTAINING PROTEIN"/>
    <property type="match status" value="1"/>
</dbReference>
<dbReference type="AlphaFoldDB" id="A0A9Q0YIW6"/>
<comment type="caution">
    <text evidence="4">The sequence shown here is derived from an EMBL/GenBank/DDBJ whole genome shotgun (WGS) entry which is preliminary data.</text>
</comment>
<dbReference type="PROSITE" id="PS50287">
    <property type="entry name" value="SRCR_2"/>
    <property type="match status" value="1"/>
</dbReference>
<dbReference type="SUPFAM" id="SSF56487">
    <property type="entry name" value="SRCR-like"/>
    <property type="match status" value="1"/>
</dbReference>
<feature type="disulfide bond" evidence="2">
    <location>
        <begin position="39"/>
        <end position="49"/>
    </location>
</feature>
<dbReference type="Gene3D" id="3.10.250.10">
    <property type="entry name" value="SRCR-like domain"/>
    <property type="match status" value="1"/>
</dbReference>
<feature type="domain" description="SRCR" evidence="3">
    <location>
        <begin position="1"/>
        <end position="70"/>
    </location>
</feature>
<organism evidence="4 5">
    <name type="scientific">Holothuria leucospilota</name>
    <name type="common">Black long sea cucumber</name>
    <name type="synonym">Mertensiothuria leucospilota</name>
    <dbReference type="NCBI Taxonomy" id="206669"/>
    <lineage>
        <taxon>Eukaryota</taxon>
        <taxon>Metazoa</taxon>
        <taxon>Echinodermata</taxon>
        <taxon>Eleutherozoa</taxon>
        <taxon>Echinozoa</taxon>
        <taxon>Holothuroidea</taxon>
        <taxon>Aspidochirotacea</taxon>
        <taxon>Aspidochirotida</taxon>
        <taxon>Holothuriidae</taxon>
        <taxon>Holothuria</taxon>
    </lineage>
</organism>
<comment type="caution">
    <text evidence="2">Lacks conserved residue(s) required for the propagation of feature annotation.</text>
</comment>
<dbReference type="OrthoDB" id="536948at2759"/>
<keyword evidence="5" id="KW-1185">Reference proteome</keyword>
<sequence length="77" mass="8416">MADAFVVCRQLGYERAHAVRRGAFYGKGSGLIWMDNVKCTGKEASLEECRGHPLGSHDCDHSEDARVVCAGTNNFTL</sequence>
<dbReference type="SMART" id="SM00202">
    <property type="entry name" value="SR"/>
    <property type="match status" value="1"/>
</dbReference>
<gene>
    <name evidence="4" type="ORF">HOLleu_35681</name>
</gene>
<dbReference type="PANTHER" id="PTHR48071">
    <property type="entry name" value="SRCR DOMAIN-CONTAINING PROTEIN"/>
    <property type="match status" value="1"/>
</dbReference>
<dbReference type="InterPro" id="IPR001190">
    <property type="entry name" value="SRCR"/>
</dbReference>
<dbReference type="Pfam" id="PF00530">
    <property type="entry name" value="SRCR"/>
    <property type="match status" value="1"/>
</dbReference>
<evidence type="ECO:0000256" key="2">
    <source>
        <dbReference type="PROSITE-ProRule" id="PRU00196"/>
    </source>
</evidence>